<evidence type="ECO:0000313" key="2">
    <source>
        <dbReference type="Proteomes" id="UP000799118"/>
    </source>
</evidence>
<name>A0A6A4GRC7_9AGAR</name>
<reference evidence="1" key="1">
    <citation type="journal article" date="2019" name="Environ. Microbiol.">
        <title>Fungal ecological strategies reflected in gene transcription - a case study of two litter decomposers.</title>
        <authorList>
            <person name="Barbi F."/>
            <person name="Kohler A."/>
            <person name="Barry K."/>
            <person name="Baskaran P."/>
            <person name="Daum C."/>
            <person name="Fauchery L."/>
            <person name="Ihrmark K."/>
            <person name="Kuo A."/>
            <person name="LaButti K."/>
            <person name="Lipzen A."/>
            <person name="Morin E."/>
            <person name="Grigoriev I.V."/>
            <person name="Henrissat B."/>
            <person name="Lindahl B."/>
            <person name="Martin F."/>
        </authorList>
    </citation>
    <scope>NUCLEOTIDE SEQUENCE</scope>
    <source>
        <strain evidence="1">JB14</strain>
    </source>
</reference>
<dbReference type="Proteomes" id="UP000799118">
    <property type="component" value="Unassembled WGS sequence"/>
</dbReference>
<evidence type="ECO:0000313" key="1">
    <source>
        <dbReference type="EMBL" id="KAE9388208.1"/>
    </source>
</evidence>
<keyword evidence="2" id="KW-1185">Reference proteome</keyword>
<sequence length="76" mass="8835">KWEQHWIDTAVSVPWDIWNKHYQTRATVSVPSISHSNSSNLFSEINAPIIKTIHDLFDEFIAGSISYNDPIQYWTS</sequence>
<feature type="non-terminal residue" evidence="1">
    <location>
        <position position="76"/>
    </location>
</feature>
<protein>
    <submittedName>
        <fullName evidence="1">Uncharacterized protein</fullName>
    </submittedName>
</protein>
<accession>A0A6A4GRC7</accession>
<feature type="non-terminal residue" evidence="1">
    <location>
        <position position="1"/>
    </location>
</feature>
<organism evidence="1 2">
    <name type="scientific">Gymnopus androsaceus JB14</name>
    <dbReference type="NCBI Taxonomy" id="1447944"/>
    <lineage>
        <taxon>Eukaryota</taxon>
        <taxon>Fungi</taxon>
        <taxon>Dikarya</taxon>
        <taxon>Basidiomycota</taxon>
        <taxon>Agaricomycotina</taxon>
        <taxon>Agaricomycetes</taxon>
        <taxon>Agaricomycetidae</taxon>
        <taxon>Agaricales</taxon>
        <taxon>Marasmiineae</taxon>
        <taxon>Omphalotaceae</taxon>
        <taxon>Gymnopus</taxon>
    </lineage>
</organism>
<gene>
    <name evidence="1" type="ORF">BT96DRAFT_788890</name>
</gene>
<dbReference type="AlphaFoldDB" id="A0A6A4GRC7"/>
<dbReference type="EMBL" id="ML769755">
    <property type="protein sequence ID" value="KAE9388208.1"/>
    <property type="molecule type" value="Genomic_DNA"/>
</dbReference>
<proteinExistence type="predicted"/>